<accession>A0A1B8TRL6</accession>
<dbReference type="EMBL" id="LSFM01000024">
    <property type="protein sequence ID" value="OBY62303.1"/>
    <property type="molecule type" value="Genomic_DNA"/>
</dbReference>
<proteinExistence type="predicted"/>
<evidence type="ECO:0000313" key="1">
    <source>
        <dbReference type="EMBL" id="OBY62303.1"/>
    </source>
</evidence>
<dbReference type="KEGG" id="pob:LPB03_13505"/>
<reference evidence="2" key="1">
    <citation type="submission" date="2016-02" db="EMBL/GenBank/DDBJ databases">
        <authorList>
            <person name="Shin S.-K."/>
            <person name="Yi H."/>
            <person name="Kim E."/>
        </authorList>
    </citation>
    <scope>NUCLEOTIDE SEQUENCE [LARGE SCALE GENOMIC DNA]</scope>
    <source>
        <strain evidence="2">LPB0003</strain>
    </source>
</reference>
<name>A0A1B8TRL6_9FLAO</name>
<evidence type="ECO:0008006" key="3">
    <source>
        <dbReference type="Google" id="ProtNLM"/>
    </source>
</evidence>
<dbReference type="Proteomes" id="UP000092584">
    <property type="component" value="Unassembled WGS sequence"/>
</dbReference>
<evidence type="ECO:0000313" key="2">
    <source>
        <dbReference type="Proteomes" id="UP000092584"/>
    </source>
</evidence>
<keyword evidence="2" id="KW-1185">Reference proteome</keyword>
<dbReference type="AlphaFoldDB" id="A0A1B8TRL6"/>
<gene>
    <name evidence="1" type="ORF">LPB3_13520</name>
</gene>
<comment type="caution">
    <text evidence="1">The sequence shown here is derived from an EMBL/GenBank/DDBJ whole genome shotgun (WGS) entry which is preliminary data.</text>
</comment>
<protein>
    <recommendedName>
        <fullName evidence="3">Cthe-2314-like HEPN domain-containing protein</fullName>
    </recommendedName>
</protein>
<sequence length="198" mass="23482">MLETRNKPYTTTLGLIRKNVHKKANILLQFEIDTIEFYFQNSHLYFQNLIQKKSLIDKNEPFSEMDKVIGSFQYFRRSILYELNAMIEHWLLIASSPYGEFFDNKNLKRTRTNSISIIEKKYSLELKNMQGYDEVEIIKNSVNGLKHRGGFNFTDYSLGIPEFRSINDDIEHIKKLKNQSTVFIIELINTIINIEHKY</sequence>
<dbReference type="STRING" id="1774273.LPB03_13505"/>
<organism evidence="1 2">
    <name type="scientific">Polaribacter vadi</name>
    <dbReference type="NCBI Taxonomy" id="1774273"/>
    <lineage>
        <taxon>Bacteria</taxon>
        <taxon>Pseudomonadati</taxon>
        <taxon>Bacteroidota</taxon>
        <taxon>Flavobacteriia</taxon>
        <taxon>Flavobacteriales</taxon>
        <taxon>Flavobacteriaceae</taxon>
    </lineage>
</organism>